<dbReference type="GO" id="GO:0010039">
    <property type="term" value="P:response to iron ion"/>
    <property type="evidence" value="ECO:0007669"/>
    <property type="project" value="TreeGrafter"/>
</dbReference>
<organism evidence="8 9">
    <name type="scientific">Triticum urartu</name>
    <name type="common">Red wild einkorn</name>
    <name type="synonym">Crithodium urartu</name>
    <dbReference type="NCBI Taxonomy" id="4572"/>
    <lineage>
        <taxon>Eukaryota</taxon>
        <taxon>Viridiplantae</taxon>
        <taxon>Streptophyta</taxon>
        <taxon>Embryophyta</taxon>
        <taxon>Tracheophyta</taxon>
        <taxon>Spermatophyta</taxon>
        <taxon>Magnoliopsida</taxon>
        <taxon>Liliopsida</taxon>
        <taxon>Poales</taxon>
        <taxon>Poaceae</taxon>
        <taxon>BOP clade</taxon>
        <taxon>Pooideae</taxon>
        <taxon>Triticodae</taxon>
        <taxon>Triticeae</taxon>
        <taxon>Triticinae</taxon>
        <taxon>Triticum</taxon>
    </lineage>
</organism>
<dbReference type="EnsemblPlants" id="TuG1812G0700003050.01.T01">
    <property type="protein sequence ID" value="TuG1812G0700003050.01.T01"/>
    <property type="gene ID" value="TuG1812G0700003050.01"/>
</dbReference>
<evidence type="ECO:0000313" key="9">
    <source>
        <dbReference type="Proteomes" id="UP000015106"/>
    </source>
</evidence>
<evidence type="ECO:0000256" key="6">
    <source>
        <dbReference type="ARBA" id="ARBA00023136"/>
    </source>
</evidence>
<dbReference type="InterPro" id="IPR004813">
    <property type="entry name" value="OPT"/>
</dbReference>
<comment type="similarity">
    <text evidence="2">Belongs to the YSL (TC 2.A.67.2) family.</text>
</comment>
<dbReference type="InterPro" id="IPR045035">
    <property type="entry name" value="YSL-like"/>
</dbReference>
<feature type="transmembrane region" description="Helical" evidence="7">
    <location>
        <begin position="76"/>
        <end position="98"/>
    </location>
</feature>
<evidence type="ECO:0000256" key="7">
    <source>
        <dbReference type="SAM" id="Phobius"/>
    </source>
</evidence>
<evidence type="ECO:0000256" key="1">
    <source>
        <dbReference type="ARBA" id="ARBA00004141"/>
    </source>
</evidence>
<evidence type="ECO:0000256" key="2">
    <source>
        <dbReference type="ARBA" id="ARBA00010276"/>
    </source>
</evidence>
<evidence type="ECO:0000256" key="3">
    <source>
        <dbReference type="ARBA" id="ARBA00022448"/>
    </source>
</evidence>
<sequence>MESEPAAARAAEHVPSWREQVTVHGMVAALLIGVVYTVIVMSSTSPRGSSPRSTSSPCCSRLGIAYRPFTRQENTVVQTCAVACYTIGFGGGFGSFLLELDRKTYKLSGVNTPGNVPGSYKEP</sequence>
<dbReference type="PANTHER" id="PTHR31645:SF19">
    <property type="entry name" value="METAL-NICOTIANAMINE TRANSPORTER YSL16-RELATED"/>
    <property type="match status" value="1"/>
</dbReference>
<dbReference type="GO" id="GO:0005886">
    <property type="term" value="C:plasma membrane"/>
    <property type="evidence" value="ECO:0007669"/>
    <property type="project" value="TreeGrafter"/>
</dbReference>
<reference evidence="9" key="1">
    <citation type="journal article" date="2013" name="Nature">
        <title>Draft genome of the wheat A-genome progenitor Triticum urartu.</title>
        <authorList>
            <person name="Ling H.Q."/>
            <person name="Zhao S."/>
            <person name="Liu D."/>
            <person name="Wang J."/>
            <person name="Sun H."/>
            <person name="Zhang C."/>
            <person name="Fan H."/>
            <person name="Li D."/>
            <person name="Dong L."/>
            <person name="Tao Y."/>
            <person name="Gao C."/>
            <person name="Wu H."/>
            <person name="Li Y."/>
            <person name="Cui Y."/>
            <person name="Guo X."/>
            <person name="Zheng S."/>
            <person name="Wang B."/>
            <person name="Yu K."/>
            <person name="Liang Q."/>
            <person name="Yang W."/>
            <person name="Lou X."/>
            <person name="Chen J."/>
            <person name="Feng M."/>
            <person name="Jian J."/>
            <person name="Zhang X."/>
            <person name="Luo G."/>
            <person name="Jiang Y."/>
            <person name="Liu J."/>
            <person name="Wang Z."/>
            <person name="Sha Y."/>
            <person name="Zhang B."/>
            <person name="Wu H."/>
            <person name="Tang D."/>
            <person name="Shen Q."/>
            <person name="Xue P."/>
            <person name="Zou S."/>
            <person name="Wang X."/>
            <person name="Liu X."/>
            <person name="Wang F."/>
            <person name="Yang Y."/>
            <person name="An X."/>
            <person name="Dong Z."/>
            <person name="Zhang K."/>
            <person name="Zhang X."/>
            <person name="Luo M.C."/>
            <person name="Dvorak J."/>
            <person name="Tong Y."/>
            <person name="Wang J."/>
            <person name="Yang H."/>
            <person name="Li Z."/>
            <person name="Wang D."/>
            <person name="Zhang A."/>
            <person name="Wang J."/>
        </authorList>
    </citation>
    <scope>NUCLEOTIDE SEQUENCE</scope>
    <source>
        <strain evidence="9">cv. G1812</strain>
    </source>
</reference>
<keyword evidence="4 7" id="KW-0812">Transmembrane</keyword>
<keyword evidence="5 7" id="KW-1133">Transmembrane helix</keyword>
<protein>
    <submittedName>
        <fullName evidence="8">Uncharacterized protein</fullName>
    </submittedName>
</protein>
<name>A0A8R7QZ76_TRIUA</name>
<keyword evidence="9" id="KW-1185">Reference proteome</keyword>
<proteinExistence type="inferred from homology"/>
<dbReference type="GO" id="GO:0035673">
    <property type="term" value="F:oligopeptide transmembrane transporter activity"/>
    <property type="evidence" value="ECO:0007669"/>
    <property type="project" value="InterPro"/>
</dbReference>
<evidence type="ECO:0000256" key="4">
    <source>
        <dbReference type="ARBA" id="ARBA00022692"/>
    </source>
</evidence>
<accession>A0A8R7QZ76</accession>
<keyword evidence="3" id="KW-0813">Transport</keyword>
<comment type="subcellular location">
    <subcellularLocation>
        <location evidence="1">Membrane</location>
        <topology evidence="1">Multi-pass membrane protein</topology>
    </subcellularLocation>
</comment>
<reference evidence="8" key="2">
    <citation type="submission" date="2018-03" db="EMBL/GenBank/DDBJ databases">
        <title>The Triticum urartu genome reveals the dynamic nature of wheat genome evolution.</title>
        <authorList>
            <person name="Ling H."/>
            <person name="Ma B."/>
            <person name="Shi X."/>
            <person name="Liu H."/>
            <person name="Dong L."/>
            <person name="Sun H."/>
            <person name="Cao Y."/>
            <person name="Gao Q."/>
            <person name="Zheng S."/>
            <person name="Li Y."/>
            <person name="Yu Y."/>
            <person name="Du H."/>
            <person name="Qi M."/>
            <person name="Li Y."/>
            <person name="Yu H."/>
            <person name="Cui Y."/>
            <person name="Wang N."/>
            <person name="Chen C."/>
            <person name="Wu H."/>
            <person name="Zhao Y."/>
            <person name="Zhang J."/>
            <person name="Li Y."/>
            <person name="Zhou W."/>
            <person name="Zhang B."/>
            <person name="Hu W."/>
            <person name="Eijk M."/>
            <person name="Tang J."/>
            <person name="Witsenboer H."/>
            <person name="Zhao S."/>
            <person name="Li Z."/>
            <person name="Zhang A."/>
            <person name="Wang D."/>
            <person name="Liang C."/>
        </authorList>
    </citation>
    <scope>NUCLEOTIDE SEQUENCE [LARGE SCALE GENOMIC DNA]</scope>
    <source>
        <strain evidence="8">cv. G1812</strain>
    </source>
</reference>
<dbReference type="GO" id="GO:0051980">
    <property type="term" value="F:iron-nicotianamine transmembrane transporter activity"/>
    <property type="evidence" value="ECO:0007669"/>
    <property type="project" value="TreeGrafter"/>
</dbReference>
<dbReference type="Pfam" id="PF03169">
    <property type="entry name" value="OPT"/>
    <property type="match status" value="1"/>
</dbReference>
<dbReference type="PANTHER" id="PTHR31645">
    <property type="entry name" value="OLIGOPEPTIDE TRANSPORTER YGL114W-RELATED"/>
    <property type="match status" value="1"/>
</dbReference>
<dbReference type="Gramene" id="TuG1812G0700003050.01.T01">
    <property type="protein sequence ID" value="TuG1812G0700003050.01.T01"/>
    <property type="gene ID" value="TuG1812G0700003050.01"/>
</dbReference>
<dbReference type="Proteomes" id="UP000015106">
    <property type="component" value="Chromosome 7"/>
</dbReference>
<reference evidence="8" key="3">
    <citation type="submission" date="2022-06" db="UniProtKB">
        <authorList>
            <consortium name="EnsemblPlants"/>
        </authorList>
    </citation>
    <scope>IDENTIFICATION</scope>
</reference>
<evidence type="ECO:0000256" key="5">
    <source>
        <dbReference type="ARBA" id="ARBA00022989"/>
    </source>
</evidence>
<dbReference type="AlphaFoldDB" id="A0A8R7QZ76"/>
<dbReference type="GO" id="GO:0048316">
    <property type="term" value="P:seed development"/>
    <property type="evidence" value="ECO:0007669"/>
    <property type="project" value="TreeGrafter"/>
</dbReference>
<evidence type="ECO:0000313" key="8">
    <source>
        <dbReference type="EnsemblPlants" id="TuG1812G0700003050.01.T01"/>
    </source>
</evidence>
<keyword evidence="6 7" id="KW-0472">Membrane</keyword>
<feature type="transmembrane region" description="Helical" evidence="7">
    <location>
        <begin position="21"/>
        <end position="41"/>
    </location>
</feature>